<feature type="compositionally biased region" description="Gly residues" evidence="1">
    <location>
        <begin position="56"/>
        <end position="70"/>
    </location>
</feature>
<accession>A0A5B8M2B2</accession>
<organism evidence="2 3">
    <name type="scientific">Humibacter ginsenosidimutans</name>
    <dbReference type="NCBI Taxonomy" id="2599293"/>
    <lineage>
        <taxon>Bacteria</taxon>
        <taxon>Bacillati</taxon>
        <taxon>Actinomycetota</taxon>
        <taxon>Actinomycetes</taxon>
        <taxon>Micrococcales</taxon>
        <taxon>Microbacteriaceae</taxon>
        <taxon>Humibacter</taxon>
    </lineage>
</organism>
<dbReference type="EMBL" id="CP042305">
    <property type="protein sequence ID" value="QDZ14908.1"/>
    <property type="molecule type" value="Genomic_DNA"/>
</dbReference>
<proteinExistence type="predicted"/>
<feature type="region of interest" description="Disordered" evidence="1">
    <location>
        <begin position="42"/>
        <end position="72"/>
    </location>
</feature>
<dbReference type="Proteomes" id="UP000320216">
    <property type="component" value="Chromosome"/>
</dbReference>
<evidence type="ECO:0000313" key="2">
    <source>
        <dbReference type="EMBL" id="QDZ14908.1"/>
    </source>
</evidence>
<evidence type="ECO:0000313" key="3">
    <source>
        <dbReference type="Proteomes" id="UP000320216"/>
    </source>
</evidence>
<evidence type="ECO:0000256" key="1">
    <source>
        <dbReference type="SAM" id="MobiDB-lite"/>
    </source>
</evidence>
<gene>
    <name evidence="2" type="ORF">FPZ11_09190</name>
</gene>
<dbReference type="RefSeq" id="WP_146320241.1">
    <property type="nucleotide sequence ID" value="NZ_CP042305.1"/>
</dbReference>
<sequence>MNLKRVIVLSATGALAVGLTLGGVGTALVLDNHGATHPVAHTSTHTPSPVVPAGHTTGGGHLAPSNGGGSTPVNTTLTPDDVWNLIKPVYDHTLYSNARFEPVPGSYVFTQGRLGGQSEQYIGTDGNVFTIGIVKGSFPQEQAAVAKASTTVGGYSPNVHVYEVKGGGTYTGDFEIFADGYWVSLTSNMLTTPQAAAPAIQGVLQALPQG</sequence>
<protein>
    <submittedName>
        <fullName evidence="2">Uncharacterized protein</fullName>
    </submittedName>
</protein>
<dbReference type="AlphaFoldDB" id="A0A5B8M2B2"/>
<name>A0A5B8M2B2_9MICO</name>
<keyword evidence="3" id="KW-1185">Reference proteome</keyword>
<dbReference type="KEGG" id="huw:FPZ11_09190"/>
<reference evidence="2 3" key="1">
    <citation type="submission" date="2019-07" db="EMBL/GenBank/DDBJ databases">
        <title>Full genome sequence of Humibacter sp. WJ7-1.</title>
        <authorList>
            <person name="Im W.-T."/>
        </authorList>
    </citation>
    <scope>NUCLEOTIDE SEQUENCE [LARGE SCALE GENOMIC DNA]</scope>
    <source>
        <strain evidence="2 3">WJ7-1</strain>
    </source>
</reference>